<reference evidence="2 3" key="1">
    <citation type="submission" date="2016-10" db="EMBL/GenBank/DDBJ databases">
        <authorList>
            <person name="Varghese N."/>
            <person name="Submissions S."/>
        </authorList>
    </citation>
    <scope>NUCLEOTIDE SEQUENCE [LARGE SCALE GENOMIC DNA]</scope>
    <source>
        <strain evidence="2 3">BS3667</strain>
    </source>
</reference>
<name>A0ABY0W533_9PSED</name>
<feature type="region of interest" description="Disordered" evidence="1">
    <location>
        <begin position="69"/>
        <end position="113"/>
    </location>
</feature>
<dbReference type="PROSITE" id="PS51257">
    <property type="entry name" value="PROKAR_LIPOPROTEIN"/>
    <property type="match status" value="1"/>
</dbReference>
<accession>A0ABY0W533</accession>
<evidence type="ECO:0000256" key="1">
    <source>
        <dbReference type="SAM" id="MobiDB-lite"/>
    </source>
</evidence>
<organism evidence="2 3">
    <name type="scientific">Pseudomonas psychrophila</name>
    <dbReference type="NCBI Taxonomy" id="122355"/>
    <lineage>
        <taxon>Bacteria</taxon>
        <taxon>Pseudomonadati</taxon>
        <taxon>Pseudomonadota</taxon>
        <taxon>Gammaproteobacteria</taxon>
        <taxon>Pseudomonadales</taxon>
        <taxon>Pseudomonadaceae</taxon>
        <taxon>Pseudomonas</taxon>
    </lineage>
</organism>
<protein>
    <recommendedName>
        <fullName evidence="4">Lipoprotein</fullName>
    </recommendedName>
</protein>
<evidence type="ECO:0008006" key="4">
    <source>
        <dbReference type="Google" id="ProtNLM"/>
    </source>
</evidence>
<proteinExistence type="predicted"/>
<gene>
    <name evidence="2" type="ORF">SAMN04490201_4493</name>
</gene>
<sequence length="113" mass="13081">MYRRLLSIIAIGLSVSACVPYYSGSSGYYRSEVYSAPAPEYYGGGYRPYYVYPRAVYAPPPRYYHGPRYYPSQQAYQGPRYYQPPRGYHRDRGYRPDHRPGYGPGPGNGWRGR</sequence>
<dbReference type="EMBL" id="LT629795">
    <property type="protein sequence ID" value="SDU73435.1"/>
    <property type="molecule type" value="Genomic_DNA"/>
</dbReference>
<evidence type="ECO:0000313" key="2">
    <source>
        <dbReference type="EMBL" id="SDU73435.1"/>
    </source>
</evidence>
<keyword evidence="3" id="KW-1185">Reference proteome</keyword>
<feature type="compositionally biased region" description="Gly residues" evidence="1">
    <location>
        <begin position="102"/>
        <end position="113"/>
    </location>
</feature>
<feature type="compositionally biased region" description="Basic and acidic residues" evidence="1">
    <location>
        <begin position="88"/>
        <end position="100"/>
    </location>
</feature>
<evidence type="ECO:0000313" key="3">
    <source>
        <dbReference type="Proteomes" id="UP000182058"/>
    </source>
</evidence>
<dbReference type="Proteomes" id="UP000182058">
    <property type="component" value="Chromosome I"/>
</dbReference>